<keyword evidence="2" id="KW-1185">Reference proteome</keyword>
<protein>
    <submittedName>
        <fullName evidence="1">Uncharacterized protein</fullName>
    </submittedName>
</protein>
<name>A0A813HTU3_POLGL</name>
<feature type="non-terminal residue" evidence="1">
    <location>
        <position position="1"/>
    </location>
</feature>
<comment type="caution">
    <text evidence="1">The sequence shown here is derived from an EMBL/GenBank/DDBJ whole genome shotgun (WGS) entry which is preliminary data.</text>
</comment>
<dbReference type="AlphaFoldDB" id="A0A813HTU3"/>
<sequence>MNDSSRDLTGLVKATAELALQTASTSRVHTGMAVTTLLVPECPKLSAAITAETDGTHPLFSDMQRWARLAVGLSTEEKVSPQHRAILIEHCKLTATLEQLLGFVLSCSTVPTFATSKLLKVQFAVSAELHGVAAAIIGALTDVRGG</sequence>
<evidence type="ECO:0000313" key="1">
    <source>
        <dbReference type="EMBL" id="CAE8640937.1"/>
    </source>
</evidence>
<gene>
    <name evidence="1" type="ORF">PGLA1383_LOCUS55665</name>
</gene>
<dbReference type="Proteomes" id="UP000654075">
    <property type="component" value="Unassembled WGS sequence"/>
</dbReference>
<dbReference type="EMBL" id="CAJNNV010032748">
    <property type="protein sequence ID" value="CAE8640937.1"/>
    <property type="molecule type" value="Genomic_DNA"/>
</dbReference>
<organism evidence="1 2">
    <name type="scientific">Polarella glacialis</name>
    <name type="common">Dinoflagellate</name>
    <dbReference type="NCBI Taxonomy" id="89957"/>
    <lineage>
        <taxon>Eukaryota</taxon>
        <taxon>Sar</taxon>
        <taxon>Alveolata</taxon>
        <taxon>Dinophyceae</taxon>
        <taxon>Suessiales</taxon>
        <taxon>Suessiaceae</taxon>
        <taxon>Polarella</taxon>
    </lineage>
</organism>
<evidence type="ECO:0000313" key="2">
    <source>
        <dbReference type="Proteomes" id="UP000654075"/>
    </source>
</evidence>
<accession>A0A813HTU3</accession>
<reference evidence="1" key="1">
    <citation type="submission" date="2021-02" db="EMBL/GenBank/DDBJ databases">
        <authorList>
            <person name="Dougan E. K."/>
            <person name="Rhodes N."/>
            <person name="Thang M."/>
            <person name="Chan C."/>
        </authorList>
    </citation>
    <scope>NUCLEOTIDE SEQUENCE</scope>
</reference>
<proteinExistence type="predicted"/>